<evidence type="ECO:0000313" key="3">
    <source>
        <dbReference type="Proteomes" id="UP000002495"/>
    </source>
</evidence>
<dbReference type="STRING" id="235279.HH_1162"/>
<dbReference type="AlphaFoldDB" id="Q7VH05"/>
<dbReference type="SMART" id="SM00867">
    <property type="entry name" value="YceI"/>
    <property type="match status" value="1"/>
</dbReference>
<proteinExistence type="predicted"/>
<dbReference type="PANTHER" id="PTHR34406:SF1">
    <property type="entry name" value="PROTEIN YCEI"/>
    <property type="match status" value="1"/>
</dbReference>
<gene>
    <name evidence="2" type="ordered locus">HH_1162</name>
</gene>
<dbReference type="eggNOG" id="COG2353">
    <property type="taxonomic scope" value="Bacteria"/>
</dbReference>
<dbReference type="PANTHER" id="PTHR34406">
    <property type="entry name" value="PROTEIN YCEI"/>
    <property type="match status" value="1"/>
</dbReference>
<dbReference type="KEGG" id="hhe:HH_1162"/>
<feature type="domain" description="Lipid/polyisoprenoid-binding YceI-like" evidence="1">
    <location>
        <begin position="43"/>
        <end position="201"/>
    </location>
</feature>
<dbReference type="SUPFAM" id="SSF101874">
    <property type="entry name" value="YceI-like"/>
    <property type="match status" value="1"/>
</dbReference>
<protein>
    <recommendedName>
        <fullName evidence="1">Lipid/polyisoprenoid-binding YceI-like domain-containing protein</fullName>
    </recommendedName>
</protein>
<accession>Q7VH05</accession>
<organism evidence="2 3">
    <name type="scientific">Helicobacter hepaticus (strain ATCC 51449 / 3B1)</name>
    <dbReference type="NCBI Taxonomy" id="235279"/>
    <lineage>
        <taxon>Bacteria</taxon>
        <taxon>Pseudomonadati</taxon>
        <taxon>Campylobacterota</taxon>
        <taxon>Epsilonproteobacteria</taxon>
        <taxon>Campylobacterales</taxon>
        <taxon>Helicobacteraceae</taxon>
        <taxon>Helicobacter</taxon>
    </lineage>
</organism>
<reference evidence="2 3" key="1">
    <citation type="journal article" date="2003" name="Proc. Natl. Acad. Sci. U.S.A.">
        <title>The complete genome sequence of the carcinogenic bacterium Helicobacter hepaticus.</title>
        <authorList>
            <person name="Suerbaum S."/>
            <person name="Josenhans C."/>
            <person name="Sterzenbach T."/>
            <person name="Drescher B."/>
            <person name="Brandt P."/>
            <person name="Bell M."/>
            <person name="Droege M."/>
            <person name="Fartmann B."/>
            <person name="Fischer H.-P."/>
            <person name="Ge Z."/>
            <person name="Hoerster A."/>
            <person name="Holland R."/>
            <person name="Klein K."/>
            <person name="Koenig J."/>
            <person name="Macko L."/>
            <person name="Mendz G.L."/>
            <person name="Nyakatura G."/>
            <person name="Schauer D.B."/>
            <person name="Shen Z."/>
            <person name="Weber J."/>
            <person name="Frosch M."/>
            <person name="Fox J.G."/>
        </authorList>
    </citation>
    <scope>NUCLEOTIDE SEQUENCE [LARGE SCALE GENOMIC DNA]</scope>
    <source>
        <strain evidence="3">ATCC 51449 / 3B1</strain>
    </source>
</reference>
<dbReference type="OrthoDB" id="5320699at2"/>
<keyword evidence="3" id="KW-1185">Reference proteome</keyword>
<evidence type="ECO:0000313" key="2">
    <source>
        <dbReference type="EMBL" id="AAP77759.1"/>
    </source>
</evidence>
<dbReference type="HOGENOM" id="CLU_1358865_0_0_7"/>
<dbReference type="Proteomes" id="UP000002495">
    <property type="component" value="Chromosome"/>
</dbReference>
<name>Q7VH05_HELHP</name>
<evidence type="ECO:0000259" key="1">
    <source>
        <dbReference type="SMART" id="SM00867"/>
    </source>
</evidence>
<dbReference type="InterPro" id="IPR036761">
    <property type="entry name" value="TTHA0802/YceI-like_sf"/>
</dbReference>
<dbReference type="Pfam" id="PF04264">
    <property type="entry name" value="YceI"/>
    <property type="match status" value="1"/>
</dbReference>
<dbReference type="RefSeq" id="WP_011116002.1">
    <property type="nucleotide sequence ID" value="NC_004917.1"/>
</dbReference>
<dbReference type="InterPro" id="IPR007372">
    <property type="entry name" value="Lipid/polyisoprenoid-bd_YceI"/>
</dbReference>
<sequence>MLHTKARHKGFGQRGTLEKIFHSLICALLLMTTQAYSATHQGNLSLSEDSHIGFKATKFGFVSIDGVFKDFSGNLKLDTTNNIINLSGEVKIASVFTDNKKRDAHLLESDFLDVKAYPTSRFMMTKYERLEEQKDDKHIKGKVYGELNLHGVTLPLVLDSMLNINTLELTLKGEINIKDFGIEGSKMNSDRIELHIKTFWK</sequence>
<dbReference type="EMBL" id="AE017125">
    <property type="protein sequence ID" value="AAP77759.1"/>
    <property type="molecule type" value="Genomic_DNA"/>
</dbReference>
<dbReference type="Gene3D" id="2.40.128.110">
    <property type="entry name" value="Lipid/polyisoprenoid-binding, YceI-like"/>
    <property type="match status" value="1"/>
</dbReference>